<keyword evidence="1" id="KW-0472">Membrane</keyword>
<protein>
    <submittedName>
        <fullName evidence="2">Uncharacterized protein</fullName>
    </submittedName>
</protein>
<feature type="transmembrane region" description="Helical" evidence="1">
    <location>
        <begin position="12"/>
        <end position="33"/>
    </location>
</feature>
<evidence type="ECO:0000256" key="1">
    <source>
        <dbReference type="SAM" id="Phobius"/>
    </source>
</evidence>
<sequence>MPVAHAHWEASLLLGVAGGYLLLCGGVEMLLAVGGTPRTIVGTVPDNPLCGPPVNFRYSSGEDVLEVIQQKEYWDASRNRKFIAVSSQFGTTDRPPTDVTTRYVVVPSLNQSLRSRHFKERGCVEKLYTTVGLL</sequence>
<gene>
    <name evidence="2" type="ORF">TDIB3V08_LOCUS646</name>
</gene>
<organism evidence="2">
    <name type="scientific">Timema douglasi</name>
    <name type="common">Walking stick</name>
    <dbReference type="NCBI Taxonomy" id="61478"/>
    <lineage>
        <taxon>Eukaryota</taxon>
        <taxon>Metazoa</taxon>
        <taxon>Ecdysozoa</taxon>
        <taxon>Arthropoda</taxon>
        <taxon>Hexapoda</taxon>
        <taxon>Insecta</taxon>
        <taxon>Pterygota</taxon>
        <taxon>Neoptera</taxon>
        <taxon>Polyneoptera</taxon>
        <taxon>Phasmatodea</taxon>
        <taxon>Timematodea</taxon>
        <taxon>Timematoidea</taxon>
        <taxon>Timematidae</taxon>
        <taxon>Timema</taxon>
    </lineage>
</organism>
<evidence type="ECO:0000313" key="2">
    <source>
        <dbReference type="EMBL" id="CAD7194218.1"/>
    </source>
</evidence>
<dbReference type="EMBL" id="OA564409">
    <property type="protein sequence ID" value="CAD7194218.1"/>
    <property type="molecule type" value="Genomic_DNA"/>
</dbReference>
<proteinExistence type="predicted"/>
<dbReference type="AlphaFoldDB" id="A0A7R8V9V8"/>
<keyword evidence="1" id="KW-0812">Transmembrane</keyword>
<name>A0A7R8V9V8_TIMDO</name>
<keyword evidence="1" id="KW-1133">Transmembrane helix</keyword>
<reference evidence="2" key="1">
    <citation type="submission" date="2020-11" db="EMBL/GenBank/DDBJ databases">
        <authorList>
            <person name="Tran Van P."/>
        </authorList>
    </citation>
    <scope>NUCLEOTIDE SEQUENCE</scope>
</reference>
<accession>A0A7R8V9V8</accession>